<dbReference type="PANTHER" id="PTHR43483:SF3">
    <property type="entry name" value="MEMBRANE TRANSPORTER PROTEIN HI_0806-RELATED"/>
    <property type="match status" value="1"/>
</dbReference>
<dbReference type="AlphaFoldDB" id="A0AAW5QW25"/>
<reference evidence="6 7" key="1">
    <citation type="submission" date="2022-04" db="EMBL/GenBank/DDBJ databases">
        <authorList>
            <person name="Ye Y.-Q."/>
            <person name="Du Z.-J."/>
        </authorList>
    </citation>
    <scope>NUCLEOTIDE SEQUENCE [LARGE SCALE GENOMIC DNA]</scope>
    <source>
        <strain evidence="6 7">A6E488</strain>
    </source>
</reference>
<dbReference type="EMBL" id="JALIDZ010000002">
    <property type="protein sequence ID" value="MCT8971114.1"/>
    <property type="molecule type" value="Genomic_DNA"/>
</dbReference>
<evidence type="ECO:0000313" key="6">
    <source>
        <dbReference type="EMBL" id="MCT8971114.1"/>
    </source>
</evidence>
<protein>
    <recommendedName>
        <fullName evidence="5">Probable membrane transporter protein</fullName>
    </recommendedName>
</protein>
<evidence type="ECO:0000256" key="2">
    <source>
        <dbReference type="ARBA" id="ARBA00022692"/>
    </source>
</evidence>
<feature type="transmembrane region" description="Helical" evidence="5">
    <location>
        <begin position="51"/>
        <end position="69"/>
    </location>
</feature>
<name>A0AAW5QW25_9HYPH</name>
<keyword evidence="7" id="KW-1185">Reference proteome</keyword>
<dbReference type="GO" id="GO:0005886">
    <property type="term" value="C:plasma membrane"/>
    <property type="evidence" value="ECO:0007669"/>
    <property type="project" value="UniProtKB-SubCell"/>
</dbReference>
<dbReference type="Pfam" id="PF01925">
    <property type="entry name" value="TauE"/>
    <property type="match status" value="1"/>
</dbReference>
<feature type="transmembrane region" description="Helical" evidence="5">
    <location>
        <begin position="178"/>
        <end position="202"/>
    </location>
</feature>
<evidence type="ECO:0000256" key="1">
    <source>
        <dbReference type="ARBA" id="ARBA00004141"/>
    </source>
</evidence>
<comment type="caution">
    <text evidence="6">The sequence shown here is derived from an EMBL/GenBank/DDBJ whole genome shotgun (WGS) entry which is preliminary data.</text>
</comment>
<feature type="transmembrane region" description="Helical" evidence="5">
    <location>
        <begin position="246"/>
        <end position="263"/>
    </location>
</feature>
<evidence type="ECO:0000256" key="5">
    <source>
        <dbReference type="RuleBase" id="RU363041"/>
    </source>
</evidence>
<accession>A0AAW5QW25</accession>
<evidence type="ECO:0000256" key="4">
    <source>
        <dbReference type="ARBA" id="ARBA00023136"/>
    </source>
</evidence>
<feature type="transmembrane region" description="Helical" evidence="5">
    <location>
        <begin position="214"/>
        <end position="234"/>
    </location>
</feature>
<dbReference type="Proteomes" id="UP001320898">
    <property type="component" value="Unassembled WGS sequence"/>
</dbReference>
<keyword evidence="2 5" id="KW-0812">Transmembrane</keyword>
<evidence type="ECO:0000256" key="3">
    <source>
        <dbReference type="ARBA" id="ARBA00022989"/>
    </source>
</evidence>
<sequence>MAMFALALVATGILTGLLAGAFGVGGGAVIVPVLYQFLVALKVDPALCMHIAVGTSLGIIIPTSIRSFLSHRKRGMVDMKLLRGWAVPVVLGVILGALIADMMSSTGLKATFAVLALLVGVRLVLGTSRARLGDDLPGEPARSLIGGAMGTLSTLMGIGGGTFGNTIMTLYGRPIHQAVATSSGLGVLISIPGAIGFIWSGWGVEGLPPLSLGFVNLLGVALVIPVSTLVAPLGVRLAHALKRRQLEMAFGIFLLIVAARFGYSLL</sequence>
<evidence type="ECO:0000313" key="7">
    <source>
        <dbReference type="Proteomes" id="UP001320898"/>
    </source>
</evidence>
<dbReference type="RefSeq" id="WP_261615000.1">
    <property type="nucleotide sequence ID" value="NZ_JALIDZ010000002.1"/>
</dbReference>
<comment type="similarity">
    <text evidence="5">Belongs to the 4-toluene sulfonate uptake permease (TSUP) (TC 2.A.102) family.</text>
</comment>
<organism evidence="6 7">
    <name type="scientific">Microbaculum marinisediminis</name>
    <dbReference type="NCBI Taxonomy" id="2931392"/>
    <lineage>
        <taxon>Bacteria</taxon>
        <taxon>Pseudomonadati</taxon>
        <taxon>Pseudomonadota</taxon>
        <taxon>Alphaproteobacteria</taxon>
        <taxon>Hyphomicrobiales</taxon>
        <taxon>Tepidamorphaceae</taxon>
        <taxon>Microbaculum</taxon>
    </lineage>
</organism>
<keyword evidence="5" id="KW-1003">Cell membrane</keyword>
<dbReference type="PANTHER" id="PTHR43483">
    <property type="entry name" value="MEMBRANE TRANSPORTER PROTEIN HI_0806-RELATED"/>
    <property type="match status" value="1"/>
</dbReference>
<feature type="transmembrane region" description="Helical" evidence="5">
    <location>
        <begin position="81"/>
        <end position="100"/>
    </location>
</feature>
<dbReference type="InterPro" id="IPR002781">
    <property type="entry name" value="TM_pro_TauE-like"/>
</dbReference>
<keyword evidence="4 5" id="KW-0472">Membrane</keyword>
<gene>
    <name evidence="6" type="ORF">MUB46_04500</name>
</gene>
<keyword evidence="3 5" id="KW-1133">Transmembrane helix</keyword>
<proteinExistence type="inferred from homology"/>
<comment type="subcellular location">
    <subcellularLocation>
        <location evidence="5">Cell membrane</location>
        <topology evidence="5">Multi-pass membrane protein</topology>
    </subcellularLocation>
    <subcellularLocation>
        <location evidence="1">Membrane</location>
        <topology evidence="1">Multi-pass membrane protein</topology>
    </subcellularLocation>
</comment>